<protein>
    <submittedName>
        <fullName evidence="1">Uncharacterized protein</fullName>
    </submittedName>
</protein>
<organism evidence="1">
    <name type="scientific">Arundo donax</name>
    <name type="common">Giant reed</name>
    <name type="synonym">Donax arundinaceus</name>
    <dbReference type="NCBI Taxonomy" id="35708"/>
    <lineage>
        <taxon>Eukaryota</taxon>
        <taxon>Viridiplantae</taxon>
        <taxon>Streptophyta</taxon>
        <taxon>Embryophyta</taxon>
        <taxon>Tracheophyta</taxon>
        <taxon>Spermatophyta</taxon>
        <taxon>Magnoliopsida</taxon>
        <taxon>Liliopsida</taxon>
        <taxon>Poales</taxon>
        <taxon>Poaceae</taxon>
        <taxon>PACMAD clade</taxon>
        <taxon>Arundinoideae</taxon>
        <taxon>Arundineae</taxon>
        <taxon>Arundo</taxon>
    </lineage>
</organism>
<sequence>MTWPRPPWCTSVVTSAGRWRRTSPW</sequence>
<dbReference type="EMBL" id="GBRH01165433">
    <property type="protein sequence ID" value="JAE32463.1"/>
    <property type="molecule type" value="Transcribed_RNA"/>
</dbReference>
<evidence type="ECO:0000313" key="1">
    <source>
        <dbReference type="EMBL" id="JAE32463.1"/>
    </source>
</evidence>
<name>A0A0A9HHU0_ARUDO</name>
<accession>A0A0A9HHU0</accession>
<reference evidence="1" key="1">
    <citation type="submission" date="2014-09" db="EMBL/GenBank/DDBJ databases">
        <authorList>
            <person name="Magalhaes I.L.F."/>
            <person name="Oliveira U."/>
            <person name="Santos F.R."/>
            <person name="Vidigal T.H.D.A."/>
            <person name="Brescovit A.D."/>
            <person name="Santos A.J."/>
        </authorList>
    </citation>
    <scope>NUCLEOTIDE SEQUENCE</scope>
    <source>
        <tissue evidence="1">Shoot tissue taken approximately 20 cm above the soil surface</tissue>
    </source>
</reference>
<reference evidence="1" key="2">
    <citation type="journal article" date="2015" name="Data Brief">
        <title>Shoot transcriptome of the giant reed, Arundo donax.</title>
        <authorList>
            <person name="Barrero R.A."/>
            <person name="Guerrero F.D."/>
            <person name="Moolhuijzen P."/>
            <person name="Goolsby J.A."/>
            <person name="Tidwell J."/>
            <person name="Bellgard S.E."/>
            <person name="Bellgard M.I."/>
        </authorList>
    </citation>
    <scope>NUCLEOTIDE SEQUENCE</scope>
    <source>
        <tissue evidence="1">Shoot tissue taken approximately 20 cm above the soil surface</tissue>
    </source>
</reference>
<dbReference type="AlphaFoldDB" id="A0A0A9HHU0"/>
<proteinExistence type="predicted"/>